<comment type="caution">
    <text evidence="11">The sequence shown here is derived from an EMBL/GenBank/DDBJ whole genome shotgun (WGS) entry which is preliminary data.</text>
</comment>
<dbReference type="Gene3D" id="1.10.3470.10">
    <property type="entry name" value="ABC transporter involved in vitamin B12 uptake, BtuC"/>
    <property type="match status" value="1"/>
</dbReference>
<evidence type="ECO:0000256" key="2">
    <source>
        <dbReference type="ARBA" id="ARBA00008034"/>
    </source>
</evidence>
<evidence type="ECO:0000256" key="3">
    <source>
        <dbReference type="ARBA" id="ARBA00022448"/>
    </source>
</evidence>
<evidence type="ECO:0000256" key="4">
    <source>
        <dbReference type="ARBA" id="ARBA00022475"/>
    </source>
</evidence>
<feature type="transmembrane region" description="Helical" evidence="10">
    <location>
        <begin position="99"/>
        <end position="119"/>
    </location>
</feature>
<feature type="transmembrane region" description="Helical" evidence="10">
    <location>
        <begin position="69"/>
        <end position="92"/>
    </location>
</feature>
<keyword evidence="6 10" id="KW-1133">Transmembrane helix</keyword>
<accession>A0A2K3UTI8</accession>
<dbReference type="RefSeq" id="WP_103313804.1">
    <property type="nucleotide sequence ID" value="NZ_PPPD01000002.1"/>
</dbReference>
<dbReference type="Proteomes" id="UP000236379">
    <property type="component" value="Unassembled WGS sequence"/>
</dbReference>
<feature type="transmembrane region" description="Helical" evidence="10">
    <location>
        <begin position="201"/>
        <end position="220"/>
    </location>
</feature>
<comment type="subcellular location">
    <subcellularLocation>
        <location evidence="1 8">Cell membrane</location>
        <topology evidence="1 8">Multi-pass membrane protein</topology>
    </subcellularLocation>
</comment>
<keyword evidence="7 10" id="KW-0472">Membrane</keyword>
<comment type="similarity">
    <text evidence="2 8">Belongs to the ABC-3 integral membrane protein family.</text>
</comment>
<dbReference type="GO" id="GO:0010043">
    <property type="term" value="P:response to zinc ion"/>
    <property type="evidence" value="ECO:0007669"/>
    <property type="project" value="TreeGrafter"/>
</dbReference>
<dbReference type="AlphaFoldDB" id="A0A2K3UTI8"/>
<evidence type="ECO:0000256" key="6">
    <source>
        <dbReference type="ARBA" id="ARBA00022989"/>
    </source>
</evidence>
<evidence type="ECO:0000313" key="12">
    <source>
        <dbReference type="Proteomes" id="UP000236379"/>
    </source>
</evidence>
<evidence type="ECO:0000256" key="8">
    <source>
        <dbReference type="RuleBase" id="RU003943"/>
    </source>
</evidence>
<protein>
    <submittedName>
        <fullName evidence="11">Zinc transporter</fullName>
    </submittedName>
</protein>
<dbReference type="GO" id="GO:0043190">
    <property type="term" value="C:ATP-binding cassette (ABC) transporter complex"/>
    <property type="evidence" value="ECO:0007669"/>
    <property type="project" value="InterPro"/>
</dbReference>
<sequence length="319" mass="32839">MSLEFFLSAFTDYTLRNVALGSALLGITGGVIGAFAVLRRQSLLGDALAHAALPGIGLAFLVSGGKAPLWLLLGGGLSAWLAALAMLGVLRYTRLSEDAALGTMLASFFGFGIALLTFIQNGSNASQSGLDKFLFGQAATIVAADVRLMAVLAALALGTVTLLFKEFKLVSFDPAYAATLGFRSPLVGALLTSLAVVAVMIGLQSVGVVLMAAMLVAPAVAARQWTDHLGKLLLLSAAFGAASGVTGALVSAAAANLPTGPVVIVVISVIMILSLLFAPLRGLLWERVASARRDRGLRDGRLRDGPPQTQTPDRARGAP</sequence>
<dbReference type="SUPFAM" id="SSF81345">
    <property type="entry name" value="ABC transporter involved in vitamin B12 uptake, BtuC"/>
    <property type="match status" value="1"/>
</dbReference>
<name>A0A2K3UTI8_9DEIO</name>
<keyword evidence="12" id="KW-1185">Reference proteome</keyword>
<keyword evidence="5 8" id="KW-0812">Transmembrane</keyword>
<evidence type="ECO:0000256" key="10">
    <source>
        <dbReference type="SAM" id="Phobius"/>
    </source>
</evidence>
<feature type="transmembrane region" description="Helical" evidence="10">
    <location>
        <begin position="261"/>
        <end position="284"/>
    </location>
</feature>
<evidence type="ECO:0000256" key="1">
    <source>
        <dbReference type="ARBA" id="ARBA00004651"/>
    </source>
</evidence>
<dbReference type="PANTHER" id="PTHR30477:SF3">
    <property type="entry name" value="METAL TRANSPORT SYSTEM MEMBRANE PROTEIN CT_069-RELATED"/>
    <property type="match status" value="1"/>
</dbReference>
<dbReference type="PANTHER" id="PTHR30477">
    <property type="entry name" value="ABC-TRANSPORTER METAL-BINDING PROTEIN"/>
    <property type="match status" value="1"/>
</dbReference>
<evidence type="ECO:0000313" key="11">
    <source>
        <dbReference type="EMBL" id="PNY79820.1"/>
    </source>
</evidence>
<dbReference type="Pfam" id="PF00950">
    <property type="entry name" value="ABC-3"/>
    <property type="match status" value="1"/>
</dbReference>
<feature type="transmembrane region" description="Helical" evidence="10">
    <location>
        <begin position="232"/>
        <end position="255"/>
    </location>
</feature>
<gene>
    <name evidence="11" type="ORF">CVO96_17930</name>
</gene>
<evidence type="ECO:0000256" key="5">
    <source>
        <dbReference type="ARBA" id="ARBA00022692"/>
    </source>
</evidence>
<dbReference type="GO" id="GO:0055085">
    <property type="term" value="P:transmembrane transport"/>
    <property type="evidence" value="ECO:0007669"/>
    <property type="project" value="InterPro"/>
</dbReference>
<feature type="transmembrane region" description="Helical" evidence="10">
    <location>
        <begin position="20"/>
        <end position="38"/>
    </location>
</feature>
<proteinExistence type="inferred from homology"/>
<dbReference type="EMBL" id="PPPD01000002">
    <property type="protein sequence ID" value="PNY79820.1"/>
    <property type="molecule type" value="Genomic_DNA"/>
</dbReference>
<evidence type="ECO:0000256" key="7">
    <source>
        <dbReference type="ARBA" id="ARBA00023136"/>
    </source>
</evidence>
<keyword evidence="4" id="KW-1003">Cell membrane</keyword>
<feature type="region of interest" description="Disordered" evidence="9">
    <location>
        <begin position="297"/>
        <end position="319"/>
    </location>
</feature>
<keyword evidence="3 8" id="KW-0813">Transport</keyword>
<evidence type="ECO:0000256" key="9">
    <source>
        <dbReference type="SAM" id="MobiDB-lite"/>
    </source>
</evidence>
<feature type="transmembrane region" description="Helical" evidence="10">
    <location>
        <begin position="43"/>
        <end position="63"/>
    </location>
</feature>
<dbReference type="CDD" id="cd06550">
    <property type="entry name" value="TM_ABC_iron-siderophores_like"/>
    <property type="match status" value="1"/>
</dbReference>
<feature type="transmembrane region" description="Helical" evidence="10">
    <location>
        <begin position="139"/>
        <end position="164"/>
    </location>
</feature>
<reference evidence="11 12" key="1">
    <citation type="submission" date="2018-01" db="EMBL/GenBank/DDBJ databases">
        <title>Deinococcus koreensis sp. nov., a radiation-resistant bacterium isolated from river water.</title>
        <authorList>
            <person name="Choi A."/>
        </authorList>
    </citation>
    <scope>NUCLEOTIDE SEQUENCE [LARGE SCALE GENOMIC DNA]</scope>
    <source>
        <strain evidence="11 12">SJW1-2</strain>
    </source>
</reference>
<dbReference type="InterPro" id="IPR001626">
    <property type="entry name" value="ABC_TroCD"/>
</dbReference>
<organism evidence="11 12">
    <name type="scientific">Deinococcus koreensis</name>
    <dbReference type="NCBI Taxonomy" id="2054903"/>
    <lineage>
        <taxon>Bacteria</taxon>
        <taxon>Thermotogati</taxon>
        <taxon>Deinococcota</taxon>
        <taxon>Deinococci</taxon>
        <taxon>Deinococcales</taxon>
        <taxon>Deinococcaceae</taxon>
        <taxon>Deinococcus</taxon>
    </lineage>
</organism>
<dbReference type="OrthoDB" id="9798540at2"/>
<dbReference type="InterPro" id="IPR037294">
    <property type="entry name" value="ABC_BtuC-like"/>
</dbReference>
<feature type="transmembrane region" description="Helical" evidence="10">
    <location>
        <begin position="176"/>
        <end position="195"/>
    </location>
</feature>